<dbReference type="InterPro" id="IPR050557">
    <property type="entry name" value="RTX_toxin/Mannuronan_C5-epim"/>
</dbReference>
<name>A0ABT4JRG0_9GAMM</name>
<dbReference type="PRINTS" id="PR00313">
    <property type="entry name" value="CABNDNGRPT"/>
</dbReference>
<accession>A0ABT4JRG0</accession>
<evidence type="ECO:0000256" key="3">
    <source>
        <dbReference type="ARBA" id="ARBA00022837"/>
    </source>
</evidence>
<dbReference type="PROSITE" id="PS00330">
    <property type="entry name" value="HEMOLYSIN_CALCIUM"/>
    <property type="match status" value="1"/>
</dbReference>
<evidence type="ECO:0000313" key="6">
    <source>
        <dbReference type="Proteomes" id="UP001149719"/>
    </source>
</evidence>
<sequence>MAGVQKFSFHDDTINSAATLTINGSANNDPMYLSFNNETDGTVSITSGSGNDTLTGGAGNDSLSGEDGNDSLRGEDGDDSLDGGNGNDTLHGGEGGTPYQEKAVTTI</sequence>
<dbReference type="EMBL" id="JAPUBN010000011">
    <property type="protein sequence ID" value="MCZ2720966.1"/>
    <property type="molecule type" value="Genomic_DNA"/>
</dbReference>
<feature type="compositionally biased region" description="Polar residues" evidence="4">
    <location>
        <begin position="40"/>
        <end position="54"/>
    </location>
</feature>
<evidence type="ECO:0000256" key="4">
    <source>
        <dbReference type="SAM" id="MobiDB-lite"/>
    </source>
</evidence>
<dbReference type="Pfam" id="PF00353">
    <property type="entry name" value="HemolysinCabind"/>
    <property type="match status" value="1"/>
</dbReference>
<dbReference type="PANTHER" id="PTHR38340">
    <property type="entry name" value="S-LAYER PROTEIN"/>
    <property type="match status" value="1"/>
</dbReference>
<keyword evidence="2" id="KW-0964">Secreted</keyword>
<comment type="caution">
    <text evidence="5">The sequence shown here is derived from an EMBL/GenBank/DDBJ whole genome shotgun (WGS) entry which is preliminary data.</text>
</comment>
<keyword evidence="3" id="KW-0106">Calcium</keyword>
<gene>
    <name evidence="5" type="ORF">O1D97_04715</name>
</gene>
<dbReference type="Proteomes" id="UP001149719">
    <property type="component" value="Unassembled WGS sequence"/>
</dbReference>
<dbReference type="SUPFAM" id="SSF51120">
    <property type="entry name" value="beta-Roll"/>
    <property type="match status" value="1"/>
</dbReference>
<dbReference type="PANTHER" id="PTHR38340:SF1">
    <property type="entry name" value="S-LAYER PROTEIN"/>
    <property type="match status" value="1"/>
</dbReference>
<reference evidence="5" key="1">
    <citation type="submission" date="2022-12" db="EMBL/GenBank/DDBJ databases">
        <title>Marinomonas 15G1-11 sp. nov, isolated from marine algae.</title>
        <authorList>
            <person name="Butt M."/>
            <person name="Choi D.G."/>
            <person name="Kim J.M."/>
            <person name="Lee J.K."/>
            <person name="Baek J.H."/>
            <person name="Jeon C.O."/>
        </authorList>
    </citation>
    <scope>NUCLEOTIDE SEQUENCE</scope>
    <source>
        <strain evidence="5">15G1-11</strain>
    </source>
</reference>
<evidence type="ECO:0000313" key="5">
    <source>
        <dbReference type="EMBL" id="MCZ2720966.1"/>
    </source>
</evidence>
<dbReference type="InterPro" id="IPR018511">
    <property type="entry name" value="Hemolysin-typ_Ca-bd_CS"/>
</dbReference>
<evidence type="ECO:0000256" key="1">
    <source>
        <dbReference type="ARBA" id="ARBA00004613"/>
    </source>
</evidence>
<comment type="subcellular location">
    <subcellularLocation>
        <location evidence="1">Secreted</location>
    </subcellularLocation>
</comment>
<keyword evidence="6" id="KW-1185">Reference proteome</keyword>
<proteinExistence type="predicted"/>
<evidence type="ECO:0000256" key="2">
    <source>
        <dbReference type="ARBA" id="ARBA00022525"/>
    </source>
</evidence>
<dbReference type="Gene3D" id="2.150.10.10">
    <property type="entry name" value="Serralysin-like metalloprotease, C-terminal"/>
    <property type="match status" value="1"/>
</dbReference>
<feature type="region of interest" description="Disordered" evidence="4">
    <location>
        <begin position="40"/>
        <end position="107"/>
    </location>
</feature>
<dbReference type="InterPro" id="IPR001343">
    <property type="entry name" value="Hemolysn_Ca-bd"/>
</dbReference>
<protein>
    <recommendedName>
        <fullName evidence="7">Hemolysin type calcium-binding protein</fullName>
    </recommendedName>
</protein>
<evidence type="ECO:0008006" key="7">
    <source>
        <dbReference type="Google" id="ProtNLM"/>
    </source>
</evidence>
<dbReference type="InterPro" id="IPR011049">
    <property type="entry name" value="Serralysin-like_metalloprot_C"/>
</dbReference>
<organism evidence="5 6">
    <name type="scientific">Marinomonas phaeophyticola</name>
    <dbReference type="NCBI Taxonomy" id="3004091"/>
    <lineage>
        <taxon>Bacteria</taxon>
        <taxon>Pseudomonadati</taxon>
        <taxon>Pseudomonadota</taxon>
        <taxon>Gammaproteobacteria</taxon>
        <taxon>Oceanospirillales</taxon>
        <taxon>Oceanospirillaceae</taxon>
        <taxon>Marinomonas</taxon>
    </lineage>
</organism>